<dbReference type="Gene3D" id="1.20.1600.10">
    <property type="entry name" value="Outer membrane efflux proteins (OEP)"/>
    <property type="match status" value="1"/>
</dbReference>
<dbReference type="InterPro" id="IPR010131">
    <property type="entry name" value="MdtP/NodT-like"/>
</dbReference>
<proteinExistence type="inferred from homology"/>
<dbReference type="GO" id="GO:0015562">
    <property type="term" value="F:efflux transmembrane transporter activity"/>
    <property type="evidence" value="ECO:0007669"/>
    <property type="project" value="InterPro"/>
</dbReference>
<name>A0A840HZE2_9SPHN</name>
<accession>A0A840HZE2</accession>
<dbReference type="PANTHER" id="PTHR30203:SF21">
    <property type="entry name" value="OUTER MEMBRANE COMPONENT OF MULTIDRUG EFFLUX PUMP-RELATED"/>
    <property type="match status" value="1"/>
</dbReference>
<comment type="similarity">
    <text evidence="1 2">Belongs to the outer membrane factor (OMF) (TC 1.B.17) family.</text>
</comment>
<dbReference type="Pfam" id="PF02321">
    <property type="entry name" value="OEP"/>
    <property type="match status" value="2"/>
</dbReference>
<comment type="caution">
    <text evidence="3">The sequence shown here is derived from an EMBL/GenBank/DDBJ whole genome shotgun (WGS) entry which is preliminary data.</text>
</comment>
<dbReference type="PROSITE" id="PS51257">
    <property type="entry name" value="PROKAR_LIPOPROTEIN"/>
    <property type="match status" value="1"/>
</dbReference>
<dbReference type="SUPFAM" id="SSF56954">
    <property type="entry name" value="Outer membrane efflux proteins (OEP)"/>
    <property type="match status" value="1"/>
</dbReference>
<dbReference type="AlphaFoldDB" id="A0A840HZE2"/>
<keyword evidence="2" id="KW-0812">Transmembrane</keyword>
<keyword evidence="2" id="KW-0564">Palmitate</keyword>
<dbReference type="PANTHER" id="PTHR30203">
    <property type="entry name" value="OUTER MEMBRANE CATION EFFLUX PROTEIN"/>
    <property type="match status" value="1"/>
</dbReference>
<evidence type="ECO:0000313" key="3">
    <source>
        <dbReference type="EMBL" id="MBB4643021.1"/>
    </source>
</evidence>
<keyword evidence="2" id="KW-0732">Signal</keyword>
<gene>
    <name evidence="3" type="ORF">HNQ99_003359</name>
</gene>
<feature type="chain" id="PRO_5033095156" evidence="2">
    <location>
        <begin position="26"/>
        <end position="476"/>
    </location>
</feature>
<evidence type="ECO:0000256" key="2">
    <source>
        <dbReference type="RuleBase" id="RU362097"/>
    </source>
</evidence>
<dbReference type="Proteomes" id="UP000575068">
    <property type="component" value="Unassembled WGS sequence"/>
</dbReference>
<comment type="subcellular location">
    <subcellularLocation>
        <location evidence="2">Cell membrane</location>
        <topology evidence="2">Lipid-anchor</topology>
    </subcellularLocation>
</comment>
<keyword evidence="4" id="KW-1185">Reference proteome</keyword>
<reference evidence="3 4" key="1">
    <citation type="submission" date="2020-08" db="EMBL/GenBank/DDBJ databases">
        <title>Genomic Encyclopedia of Type Strains, Phase IV (KMG-IV): sequencing the most valuable type-strain genomes for metagenomic binning, comparative biology and taxonomic classification.</title>
        <authorList>
            <person name="Goeker M."/>
        </authorList>
    </citation>
    <scope>NUCLEOTIDE SEQUENCE [LARGE SCALE GENOMIC DNA]</scope>
    <source>
        <strain evidence="3 4">DSM 7465</strain>
    </source>
</reference>
<evidence type="ECO:0000256" key="1">
    <source>
        <dbReference type="ARBA" id="ARBA00007613"/>
    </source>
</evidence>
<feature type="signal peptide" evidence="2">
    <location>
        <begin position="1"/>
        <end position="25"/>
    </location>
</feature>
<sequence>MRRSTLLGLASLLTLAACGAGPDYARPETPSSAAAPFIGARSEAVTAEAPADNWWQLYQDPVLDRLVADALAANKDLAVAAANLARTRALLQESRAGRLPQTTIGAGGSYGRLPAGQRSAGADREAWSIDAGLDISYEVDLFGRIGRSIEAARGDAEADAAALDVARVAVAAETARAYADASSSAERLAVAERTVELLDQTVTLTSKRFEAGRTTRLDVSRAAALRDQQRATLSPLRADRDAALFRLATLTGRPPADLPPEVGQRATTLKLDRPIPVGDGRALLARRPDVREAERRLAAETARIGVATADLYPRITLGGSIGSTGPSIGDMFGGGPLRWLLGSLLSWSFPNQEANRARIAAAEATTQAALARFDGTVLRALEETETALSRYAHELDRRQALTSARDEARTAATISRAQLREGRADFLVVLDAERTLANAEADLAESDARVVTTQVDLFRALGGGWQNGAIQLDAYR</sequence>
<keyword evidence="2" id="KW-1134">Transmembrane beta strand</keyword>
<keyword evidence="2" id="KW-0472">Membrane</keyword>
<protein>
    <submittedName>
        <fullName evidence="3">NodT family efflux transporter outer membrane factor (OMF) lipoprotein</fullName>
    </submittedName>
</protein>
<dbReference type="InterPro" id="IPR003423">
    <property type="entry name" value="OMP_efflux"/>
</dbReference>
<dbReference type="EMBL" id="JACHOV010000026">
    <property type="protein sequence ID" value="MBB4643021.1"/>
    <property type="molecule type" value="Genomic_DNA"/>
</dbReference>
<evidence type="ECO:0000313" key="4">
    <source>
        <dbReference type="Proteomes" id="UP000575068"/>
    </source>
</evidence>
<dbReference type="GO" id="GO:0005886">
    <property type="term" value="C:plasma membrane"/>
    <property type="evidence" value="ECO:0007669"/>
    <property type="project" value="UniProtKB-SubCell"/>
</dbReference>
<organism evidence="3 4">
    <name type="scientific">Rhizorhapis suberifaciens</name>
    <name type="common">corky root of lettuce</name>
    <dbReference type="NCBI Taxonomy" id="13656"/>
    <lineage>
        <taxon>Bacteria</taxon>
        <taxon>Pseudomonadati</taxon>
        <taxon>Pseudomonadota</taxon>
        <taxon>Alphaproteobacteria</taxon>
        <taxon>Sphingomonadales</taxon>
        <taxon>Sphingomonadaceae</taxon>
        <taxon>Rhizorhapis</taxon>
    </lineage>
</organism>
<dbReference type="RefSeq" id="WP_184477600.1">
    <property type="nucleotide sequence ID" value="NZ_JACHOV010000026.1"/>
</dbReference>
<dbReference type="NCBIfam" id="TIGR01845">
    <property type="entry name" value="outer_NodT"/>
    <property type="match status" value="1"/>
</dbReference>
<dbReference type="Gene3D" id="2.20.200.10">
    <property type="entry name" value="Outer membrane efflux proteins (OEP)"/>
    <property type="match status" value="1"/>
</dbReference>
<keyword evidence="2 3" id="KW-0449">Lipoprotein</keyword>